<comment type="caution">
    <text evidence="2">The sequence shown here is derived from an EMBL/GenBank/DDBJ whole genome shotgun (WGS) entry which is preliminary data.</text>
</comment>
<dbReference type="PROSITE" id="PS51257">
    <property type="entry name" value="PROKAR_LIPOPROTEIN"/>
    <property type="match status" value="1"/>
</dbReference>
<dbReference type="RefSeq" id="WP_319989009.1">
    <property type="nucleotide sequence ID" value="NZ_JAXAVV010000027.1"/>
</dbReference>
<dbReference type="Pfam" id="PF12079">
    <property type="entry name" value="DUF3558"/>
    <property type="match status" value="1"/>
</dbReference>
<evidence type="ECO:0000313" key="3">
    <source>
        <dbReference type="Proteomes" id="UP001271792"/>
    </source>
</evidence>
<organism evidence="2 3">
    <name type="scientific">Lentzea kristufekii</name>
    <dbReference type="NCBI Taxonomy" id="3095430"/>
    <lineage>
        <taxon>Bacteria</taxon>
        <taxon>Bacillati</taxon>
        <taxon>Actinomycetota</taxon>
        <taxon>Actinomycetes</taxon>
        <taxon>Pseudonocardiales</taxon>
        <taxon>Pseudonocardiaceae</taxon>
        <taxon>Lentzea</taxon>
    </lineage>
</organism>
<dbReference type="Proteomes" id="UP001271792">
    <property type="component" value="Unassembled WGS sequence"/>
</dbReference>
<name>A0ABU4U3W5_9PSEU</name>
<keyword evidence="3" id="KW-1185">Reference proteome</keyword>
<gene>
    <name evidence="2" type="ORF">SK571_38330</name>
</gene>
<evidence type="ECO:0000256" key="1">
    <source>
        <dbReference type="SAM" id="MobiDB-lite"/>
    </source>
</evidence>
<proteinExistence type="predicted"/>
<dbReference type="EMBL" id="JAXAVV010000027">
    <property type="protein sequence ID" value="MDX8055266.1"/>
    <property type="molecule type" value="Genomic_DNA"/>
</dbReference>
<protein>
    <submittedName>
        <fullName evidence="2">DUF3558 family protein</fullName>
    </submittedName>
</protein>
<reference evidence="2 3" key="1">
    <citation type="submission" date="2023-11" db="EMBL/GenBank/DDBJ databases">
        <title>Lentzea sokolovensis, sp. nov., Lentzea kristufkii, sp. nov., and Lentzea miocenensis, sp. nov., rare actinobacteria from Sokolov Coal Basin, Miocene lacustrine sediment, Czech Republic.</title>
        <authorList>
            <person name="Lara A."/>
            <person name="Kotroba L."/>
            <person name="Nouioui I."/>
            <person name="Neumann-Schaal M."/>
            <person name="Mast Y."/>
            <person name="Chronakova A."/>
        </authorList>
    </citation>
    <scope>NUCLEOTIDE SEQUENCE [LARGE SCALE GENOMIC DNA]</scope>
    <source>
        <strain evidence="2 3">BCCO 10_0798</strain>
    </source>
</reference>
<feature type="compositionally biased region" description="Polar residues" evidence="1">
    <location>
        <begin position="34"/>
        <end position="44"/>
    </location>
</feature>
<accession>A0ABU4U3W5</accession>
<sequence>MNHARIAIVGLALLAAACTSGKTTGEAKPGSASEIPTSTSSAATEDTKLASVKPCELINGSEATDLSIKSPTPERSLGAETCEWTGAGSSGLTVAVEPKQGVGDFNYEGDVKLPSKFGKYDGFTVAGAKKSPGVCHALISISTSSSVQIIASAGATATDTAKACEMAKKSADFVAAKLP</sequence>
<feature type="region of interest" description="Disordered" evidence="1">
    <location>
        <begin position="23"/>
        <end position="46"/>
    </location>
</feature>
<evidence type="ECO:0000313" key="2">
    <source>
        <dbReference type="EMBL" id="MDX8055266.1"/>
    </source>
</evidence>
<dbReference type="InterPro" id="IPR024520">
    <property type="entry name" value="DUF3558"/>
</dbReference>